<evidence type="ECO:0000256" key="1">
    <source>
        <dbReference type="ARBA" id="ARBA00007698"/>
    </source>
</evidence>
<keyword evidence="4" id="KW-0689">Ribosomal protein</keyword>
<evidence type="ECO:0000256" key="2">
    <source>
        <dbReference type="ARBA" id="ARBA00022730"/>
    </source>
</evidence>
<evidence type="ECO:0000256" key="3">
    <source>
        <dbReference type="ARBA" id="ARBA00022884"/>
    </source>
</evidence>
<dbReference type="GO" id="GO:0019843">
    <property type="term" value="F:rRNA binding"/>
    <property type="evidence" value="ECO:0007669"/>
    <property type="project" value="UniProtKB-KW"/>
</dbReference>
<keyword evidence="2" id="KW-0699">rRNA-binding</keyword>
<sequence>MSLARGYQTASGRSFRRAREALLHAWSHAYRHRRERKREFRRLWILRINAASRNLGISYNQLIRGLSKANVVVDRKMLSETAIHDPKGFEDLVEIAKNQLGTPTAS</sequence>
<evidence type="ECO:0000313" key="6">
    <source>
        <dbReference type="EMBL" id="SVC49095.1"/>
    </source>
</evidence>
<dbReference type="AlphaFoldDB" id="A0A382MLU8"/>
<keyword evidence="3" id="KW-0694">RNA-binding</keyword>
<gene>
    <name evidence="6" type="ORF">METZ01_LOCUS301949</name>
</gene>
<dbReference type="NCBIfam" id="TIGR01032">
    <property type="entry name" value="rplT_bact"/>
    <property type="match status" value="1"/>
</dbReference>
<evidence type="ECO:0000256" key="4">
    <source>
        <dbReference type="ARBA" id="ARBA00022980"/>
    </source>
</evidence>
<reference evidence="6" key="1">
    <citation type="submission" date="2018-05" db="EMBL/GenBank/DDBJ databases">
        <authorList>
            <person name="Lanie J.A."/>
            <person name="Ng W.-L."/>
            <person name="Kazmierczak K.M."/>
            <person name="Andrzejewski T.M."/>
            <person name="Davidsen T.M."/>
            <person name="Wayne K.J."/>
            <person name="Tettelin H."/>
            <person name="Glass J.I."/>
            <person name="Rusch D."/>
            <person name="Podicherti R."/>
            <person name="Tsui H.-C.T."/>
            <person name="Winkler M.E."/>
        </authorList>
    </citation>
    <scope>NUCLEOTIDE SEQUENCE</scope>
</reference>
<evidence type="ECO:0008006" key="7">
    <source>
        <dbReference type="Google" id="ProtNLM"/>
    </source>
</evidence>
<name>A0A382MLU8_9ZZZZ</name>
<dbReference type="GO" id="GO:0003735">
    <property type="term" value="F:structural constituent of ribosome"/>
    <property type="evidence" value="ECO:0007669"/>
    <property type="project" value="InterPro"/>
</dbReference>
<dbReference type="FunFam" id="1.10.1900.20:FF:000001">
    <property type="entry name" value="50S ribosomal protein L20"/>
    <property type="match status" value="1"/>
</dbReference>
<keyword evidence="5" id="KW-0687">Ribonucleoprotein</keyword>
<comment type="similarity">
    <text evidence="1">Belongs to the bacterial ribosomal protein bL20 family.</text>
</comment>
<evidence type="ECO:0000256" key="5">
    <source>
        <dbReference type="ARBA" id="ARBA00023274"/>
    </source>
</evidence>
<dbReference type="InterPro" id="IPR035566">
    <property type="entry name" value="Ribosomal_protein_bL20_C"/>
</dbReference>
<organism evidence="6">
    <name type="scientific">marine metagenome</name>
    <dbReference type="NCBI Taxonomy" id="408172"/>
    <lineage>
        <taxon>unclassified sequences</taxon>
        <taxon>metagenomes</taxon>
        <taxon>ecological metagenomes</taxon>
    </lineage>
</organism>
<protein>
    <recommendedName>
        <fullName evidence="7">50S ribosomal protein L20</fullName>
    </recommendedName>
</protein>
<dbReference type="GO" id="GO:1990904">
    <property type="term" value="C:ribonucleoprotein complex"/>
    <property type="evidence" value="ECO:0007669"/>
    <property type="project" value="UniProtKB-KW"/>
</dbReference>
<proteinExistence type="inferred from homology"/>
<dbReference type="InterPro" id="IPR049946">
    <property type="entry name" value="RIBOSOMAL_L20_CS"/>
</dbReference>
<dbReference type="GO" id="GO:0005840">
    <property type="term" value="C:ribosome"/>
    <property type="evidence" value="ECO:0007669"/>
    <property type="project" value="UniProtKB-KW"/>
</dbReference>
<accession>A0A382MLU8</accession>
<dbReference type="InterPro" id="IPR005813">
    <property type="entry name" value="Ribosomal_bL20"/>
</dbReference>
<dbReference type="SUPFAM" id="SSF74731">
    <property type="entry name" value="Ribosomal protein L20"/>
    <property type="match status" value="1"/>
</dbReference>
<dbReference type="Gene3D" id="1.10.1900.20">
    <property type="entry name" value="Ribosomal protein L20"/>
    <property type="match status" value="1"/>
</dbReference>
<dbReference type="CDD" id="cd07026">
    <property type="entry name" value="Ribosomal_L20"/>
    <property type="match status" value="1"/>
</dbReference>
<dbReference type="GO" id="GO:0006412">
    <property type="term" value="P:translation"/>
    <property type="evidence" value="ECO:0007669"/>
    <property type="project" value="InterPro"/>
</dbReference>
<dbReference type="PANTHER" id="PTHR10986">
    <property type="entry name" value="39S RIBOSOMAL PROTEIN L20"/>
    <property type="match status" value="1"/>
</dbReference>
<dbReference type="EMBL" id="UINC01094126">
    <property type="protein sequence ID" value="SVC49095.1"/>
    <property type="molecule type" value="Genomic_DNA"/>
</dbReference>
<dbReference type="Pfam" id="PF00453">
    <property type="entry name" value="Ribosomal_L20"/>
    <property type="match status" value="1"/>
</dbReference>
<dbReference type="PRINTS" id="PR00062">
    <property type="entry name" value="RIBOSOMALL20"/>
</dbReference>
<dbReference type="PROSITE" id="PS00937">
    <property type="entry name" value="RIBOSOMAL_L20"/>
    <property type="match status" value="1"/>
</dbReference>
<dbReference type="Gene3D" id="6.10.160.10">
    <property type="match status" value="1"/>
</dbReference>